<evidence type="ECO:0008006" key="4">
    <source>
        <dbReference type="Google" id="ProtNLM"/>
    </source>
</evidence>
<proteinExistence type="predicted"/>
<accession>A0A2T6FV53</accession>
<evidence type="ECO:0000313" key="3">
    <source>
        <dbReference type="Proteomes" id="UP000244184"/>
    </source>
</evidence>
<reference evidence="2 3" key="1">
    <citation type="submission" date="2018-03" db="EMBL/GenBank/DDBJ databases">
        <title>Genome sequence of Paenibacillus elgii strain AC13 an antimicrobial compound producing bacteria.</title>
        <authorList>
            <person name="Kurokawa A.S."/>
            <person name="Araujo J.F."/>
            <person name="Costa R.A."/>
            <person name="Ortega D.B."/>
            <person name="Pires A.S."/>
            <person name="Pappas G.J.Jr."/>
            <person name="Franco O.L."/>
            <person name="Barreto C."/>
            <person name="Magalhaes B.S."/>
            <person name="Kruger R.H."/>
        </authorList>
    </citation>
    <scope>NUCLEOTIDE SEQUENCE [LARGE SCALE GENOMIC DNA]</scope>
    <source>
        <strain evidence="2 3">AC13</strain>
    </source>
</reference>
<organism evidence="2 3">
    <name type="scientific">Paenibacillus elgii</name>
    <dbReference type="NCBI Taxonomy" id="189691"/>
    <lineage>
        <taxon>Bacteria</taxon>
        <taxon>Bacillati</taxon>
        <taxon>Bacillota</taxon>
        <taxon>Bacilli</taxon>
        <taxon>Bacillales</taxon>
        <taxon>Paenibacillaceae</taxon>
        <taxon>Paenibacillus</taxon>
    </lineage>
</organism>
<evidence type="ECO:0000256" key="1">
    <source>
        <dbReference type="SAM" id="MobiDB-lite"/>
    </source>
</evidence>
<name>A0A2T6FV53_9BACL</name>
<dbReference type="AlphaFoldDB" id="A0A2T6FV53"/>
<dbReference type="NCBIfam" id="NF012201">
    <property type="entry name" value="WIAG-tail"/>
    <property type="match status" value="1"/>
</dbReference>
<gene>
    <name evidence="2" type="ORF">C8Z91_29525</name>
</gene>
<feature type="region of interest" description="Disordered" evidence="1">
    <location>
        <begin position="96"/>
        <end position="126"/>
    </location>
</feature>
<comment type="caution">
    <text evidence="2">The sequence shown here is derived from an EMBL/GenBank/DDBJ whole genome shotgun (WGS) entry which is preliminary data.</text>
</comment>
<sequence>MSLHLAEGAVRSRHLSEGAVGVEHLAAEAVGEAHLQAQAVTSEKLANRSVTADHLCVESVDGLHIKQETISGYHLVPGTISFIHLEPSLQALLNRRSAEEAQDDAAHTAVDPEQFDSIGETEDPGIQSEIETPEAEEAEISLESGTELVAELEPELAEVHISTLNLLLDAVTAQISEADVTAGGQLQPESVRSEHLAAGAVTPEHLSFQPVQTVGVRTTVQQFGMSPFLLKLEDELTEVVLIFDRPFADNNYVLVASTDQTNTYAVIQQKEPDGAIIEVVRSKFSPELQGVVNWIAIGAANE</sequence>
<evidence type="ECO:0000313" key="2">
    <source>
        <dbReference type="EMBL" id="PUA35801.1"/>
    </source>
</evidence>
<dbReference type="Proteomes" id="UP000244184">
    <property type="component" value="Unassembled WGS sequence"/>
</dbReference>
<dbReference type="EMBL" id="PYHP01000078">
    <property type="protein sequence ID" value="PUA35801.1"/>
    <property type="molecule type" value="Genomic_DNA"/>
</dbReference>
<protein>
    <recommendedName>
        <fullName evidence="4">WIAG-tail domain</fullName>
    </recommendedName>
</protein>